<dbReference type="SMART" id="SM00454">
    <property type="entry name" value="SAM"/>
    <property type="match status" value="1"/>
</dbReference>
<feature type="compositionally biased region" description="Basic and acidic residues" evidence="2">
    <location>
        <begin position="165"/>
        <end position="180"/>
    </location>
</feature>
<dbReference type="AlphaFoldDB" id="A0A9Q3HPU7"/>
<dbReference type="InterPro" id="IPR001660">
    <property type="entry name" value="SAM"/>
</dbReference>
<dbReference type="InterPro" id="IPR026847">
    <property type="entry name" value="VPS13"/>
</dbReference>
<feature type="region of interest" description="Disordered" evidence="2">
    <location>
        <begin position="139"/>
        <end position="204"/>
    </location>
</feature>
<dbReference type="Gene3D" id="1.10.150.50">
    <property type="entry name" value="Transcription Factor, Ets-1"/>
    <property type="match status" value="1"/>
</dbReference>
<proteinExistence type="inferred from homology"/>
<dbReference type="PANTHER" id="PTHR16166:SF93">
    <property type="entry name" value="INTERMEMBRANE LIPID TRANSFER PROTEIN VPS13"/>
    <property type="match status" value="1"/>
</dbReference>
<comment type="similarity">
    <text evidence="1">Belongs to the VPS13 family.</text>
</comment>
<dbReference type="SUPFAM" id="SSF47769">
    <property type="entry name" value="SAM/Pointed domain"/>
    <property type="match status" value="1"/>
</dbReference>
<organism evidence="4 5">
    <name type="scientific">Austropuccinia psidii MF-1</name>
    <dbReference type="NCBI Taxonomy" id="1389203"/>
    <lineage>
        <taxon>Eukaryota</taxon>
        <taxon>Fungi</taxon>
        <taxon>Dikarya</taxon>
        <taxon>Basidiomycota</taxon>
        <taxon>Pucciniomycotina</taxon>
        <taxon>Pucciniomycetes</taxon>
        <taxon>Pucciniales</taxon>
        <taxon>Sphaerophragmiaceae</taxon>
        <taxon>Austropuccinia</taxon>
    </lineage>
</organism>
<name>A0A9Q3HPU7_9BASI</name>
<dbReference type="PANTHER" id="PTHR16166">
    <property type="entry name" value="VACUOLAR PROTEIN SORTING-ASSOCIATED PROTEIN VPS13"/>
    <property type="match status" value="1"/>
</dbReference>
<evidence type="ECO:0000256" key="1">
    <source>
        <dbReference type="ARBA" id="ARBA00006545"/>
    </source>
</evidence>
<accession>A0A9Q3HPU7</accession>
<evidence type="ECO:0000313" key="5">
    <source>
        <dbReference type="Proteomes" id="UP000765509"/>
    </source>
</evidence>
<sequence>MTSSSTTDSSSKKRSQSCFTHLSNKELLISPTTSNFPPHSGNKTGHNSLSSSQGRLAKSACFDIKSSTQPNQWTFTKVIEWGKSRGLDDFTPEKFVEHEITGDVLLELDVNSLKETDLSDFGHRVRVMKAIEELKKTFQTHHQPHPAISPFFEQNQSSSSPDPVGSEHSHQIPSRNETRYLSKSSSDAFQIGHRSSHDSWSPISKPFIGSRAEDPAERAIESLNRTLSIDVDLNKSTKRGKIIYHPRYVEDVVNFFQPPASQLESVGALINVAVETLEGIRQDMRAGFVFSLQTHKTLDIKVDINAPIVIIPQDVTLHDCQHIILDAGHISDKFRVELKLLLGKSLEQCLSALDEPKGYAEIHLIERISLSFNVFNCIVDNTPSLTRFKVQGDLPQLRVNFSDNKYRILMSMIEVALPRFTSSQGSTGYESLNKLKNFPADPNHAPLKSTQSKKAGFGMSSLFLDDSSFSFDLGEDAQGNESIQQTTNAAQEDEFFEVPELLQEEQSLNFRRNNFQLEFTVGKLILSIFKTDKETGEDQKLVDSVLEGFFFV</sequence>
<dbReference type="GO" id="GO:0045324">
    <property type="term" value="P:late endosome to vacuole transport"/>
    <property type="evidence" value="ECO:0007669"/>
    <property type="project" value="TreeGrafter"/>
</dbReference>
<dbReference type="PROSITE" id="PS50105">
    <property type="entry name" value="SAM_DOMAIN"/>
    <property type="match status" value="1"/>
</dbReference>
<feature type="domain" description="SAM" evidence="3">
    <location>
        <begin position="73"/>
        <end position="137"/>
    </location>
</feature>
<evidence type="ECO:0000259" key="3">
    <source>
        <dbReference type="PROSITE" id="PS50105"/>
    </source>
</evidence>
<dbReference type="InterPro" id="IPR013761">
    <property type="entry name" value="SAM/pointed_sf"/>
</dbReference>
<evidence type="ECO:0000256" key="2">
    <source>
        <dbReference type="SAM" id="MobiDB-lite"/>
    </source>
</evidence>
<dbReference type="Proteomes" id="UP000765509">
    <property type="component" value="Unassembled WGS sequence"/>
</dbReference>
<feature type="compositionally biased region" description="Polar residues" evidence="2">
    <location>
        <begin position="30"/>
        <end position="51"/>
    </location>
</feature>
<feature type="compositionally biased region" description="Polar residues" evidence="2">
    <location>
        <begin position="152"/>
        <end position="161"/>
    </location>
</feature>
<dbReference type="GO" id="GO:0006623">
    <property type="term" value="P:protein targeting to vacuole"/>
    <property type="evidence" value="ECO:0007669"/>
    <property type="project" value="TreeGrafter"/>
</dbReference>
<dbReference type="CDD" id="cd09535">
    <property type="entry name" value="SAM_BOI-like_fungal"/>
    <property type="match status" value="1"/>
</dbReference>
<dbReference type="GO" id="GO:0007005">
    <property type="term" value="P:mitochondrion organization"/>
    <property type="evidence" value="ECO:0007669"/>
    <property type="project" value="TreeGrafter"/>
</dbReference>
<feature type="region of interest" description="Disordered" evidence="2">
    <location>
        <begin position="29"/>
        <end position="51"/>
    </location>
</feature>
<comment type="caution">
    <text evidence="4">The sequence shown here is derived from an EMBL/GenBank/DDBJ whole genome shotgun (WGS) entry which is preliminary data.</text>
</comment>
<reference evidence="4" key="1">
    <citation type="submission" date="2021-03" db="EMBL/GenBank/DDBJ databases">
        <title>Draft genome sequence of rust myrtle Austropuccinia psidii MF-1, a brazilian biotype.</title>
        <authorList>
            <person name="Quecine M.C."/>
            <person name="Pachon D.M.R."/>
            <person name="Bonatelli M.L."/>
            <person name="Correr F.H."/>
            <person name="Franceschini L.M."/>
            <person name="Leite T.F."/>
            <person name="Margarido G.R.A."/>
            <person name="Almeida C.A."/>
            <person name="Ferrarezi J.A."/>
            <person name="Labate C.A."/>
        </authorList>
    </citation>
    <scope>NUCLEOTIDE SEQUENCE</scope>
    <source>
        <strain evidence="4">MF-1</strain>
    </source>
</reference>
<dbReference type="OrthoDB" id="428159at2759"/>
<dbReference type="GO" id="GO:0045053">
    <property type="term" value="P:protein retention in Golgi apparatus"/>
    <property type="evidence" value="ECO:0007669"/>
    <property type="project" value="TreeGrafter"/>
</dbReference>
<dbReference type="EMBL" id="AVOT02023210">
    <property type="protein sequence ID" value="MBW0513128.1"/>
    <property type="molecule type" value="Genomic_DNA"/>
</dbReference>
<protein>
    <recommendedName>
        <fullName evidence="3">SAM domain-containing protein</fullName>
    </recommendedName>
</protein>
<evidence type="ECO:0000313" key="4">
    <source>
        <dbReference type="EMBL" id="MBW0513128.1"/>
    </source>
</evidence>
<keyword evidence="5" id="KW-1185">Reference proteome</keyword>
<dbReference type="Pfam" id="PF07647">
    <property type="entry name" value="SAM_2"/>
    <property type="match status" value="1"/>
</dbReference>
<gene>
    <name evidence="4" type="ORF">O181_052843</name>
</gene>